<evidence type="ECO:0000259" key="1">
    <source>
        <dbReference type="Pfam" id="PF20425"/>
    </source>
</evidence>
<proteinExistence type="predicted"/>
<comment type="caution">
    <text evidence="2">The sequence shown here is derived from an EMBL/GenBank/DDBJ whole genome shotgun (WGS) entry which is preliminary data.</text>
</comment>
<dbReference type="PANTHER" id="PTHR13743:SF112">
    <property type="entry name" value="BEACH DOMAIN-CONTAINING PROTEIN"/>
    <property type="match status" value="1"/>
</dbReference>
<name>A0ABC8UZZ7_9AQUA</name>
<reference evidence="2 3" key="1">
    <citation type="submission" date="2024-02" db="EMBL/GenBank/DDBJ databases">
        <authorList>
            <person name="Vignale AGUSTIN F."/>
            <person name="Sosa J E."/>
            <person name="Modenutti C."/>
        </authorList>
    </citation>
    <scope>NUCLEOTIDE SEQUENCE [LARGE SCALE GENOMIC DNA]</scope>
</reference>
<protein>
    <recommendedName>
        <fullName evidence="1">Neurobeachin alpha-solenoid region domain-containing protein</fullName>
    </recommendedName>
</protein>
<organism evidence="2 3">
    <name type="scientific">Ilex paraguariensis</name>
    <name type="common">yerba mate</name>
    <dbReference type="NCBI Taxonomy" id="185542"/>
    <lineage>
        <taxon>Eukaryota</taxon>
        <taxon>Viridiplantae</taxon>
        <taxon>Streptophyta</taxon>
        <taxon>Embryophyta</taxon>
        <taxon>Tracheophyta</taxon>
        <taxon>Spermatophyta</taxon>
        <taxon>Magnoliopsida</taxon>
        <taxon>eudicotyledons</taxon>
        <taxon>Gunneridae</taxon>
        <taxon>Pentapetalae</taxon>
        <taxon>asterids</taxon>
        <taxon>campanulids</taxon>
        <taxon>Aquifoliales</taxon>
        <taxon>Aquifoliaceae</taxon>
        <taxon>Ilex</taxon>
    </lineage>
</organism>
<feature type="domain" description="Neurobeachin alpha-solenoid region" evidence="1">
    <location>
        <begin position="663"/>
        <end position="1086"/>
    </location>
</feature>
<dbReference type="InterPro" id="IPR016024">
    <property type="entry name" value="ARM-type_fold"/>
</dbReference>
<dbReference type="Pfam" id="PF20425">
    <property type="entry name" value="Neurobeachin"/>
    <property type="match status" value="1"/>
</dbReference>
<keyword evidence="3" id="KW-1185">Reference proteome</keyword>
<dbReference type="Proteomes" id="UP001642360">
    <property type="component" value="Unassembled WGS sequence"/>
</dbReference>
<dbReference type="SUPFAM" id="SSF48371">
    <property type="entry name" value="ARM repeat"/>
    <property type="match status" value="1"/>
</dbReference>
<evidence type="ECO:0000313" key="3">
    <source>
        <dbReference type="Proteomes" id="UP001642360"/>
    </source>
</evidence>
<accession>A0ABC8UZZ7</accession>
<dbReference type="PANTHER" id="PTHR13743">
    <property type="entry name" value="BEIGE/BEACH-RELATED"/>
    <property type="match status" value="1"/>
</dbReference>
<dbReference type="InterPro" id="IPR050865">
    <property type="entry name" value="BEACH_Domain"/>
</dbReference>
<sequence>MNIVKGVADLIRRTSTGQSAESGLGLHSERFFPPTPKIRFSEVGDEAILNTLWGRYENALDKAEKKKLFHIFLKQFLIIYKNWEPVDLGQSPEVVSSAAPPAEYSQRFDDVVLGCHAGHPAEIILALTEEVKNITASVTELKVSSLQPTADQLGTSMGLAITSEGLPVLDALSIVTRSIHNCRVLGHYGGIQKLAALLKAAVVQLKTITCALSADESLSNSVAEKSGILQRMLVHVVLTISSFINLRSDVYEKSQLYGNSLEFSVPMGSVTSREPSSGTKAPHSETRLCWHQKAVVLVMEAGGLNWLVELLRVMRRLNMKEQWTDILLPYLSLRTLLSALADNPRGQNHFRSIGGLEVLLDGLGVSPNKALGPKNFSCSDKERDEDPLLGIFQLHVLSLEVLREAVFGNLNNLQFLCENGRVHKFANSFCSPAFILQEYKQKGTNLSMQDDSKMFLSDTRDITSIDIHDTETSGPFSYSKYWKNHVVNLSRVLSSFLLPSEDIETHVRPSAGRSALPVSSVYGELSIKWVMRVLHTVFPCIKACSNQDDLPSHVRIFIYTLQHYVLFTFRKVLVLFPSLLGVFRAEGVWDFVFSENFFYFGSASAEYFGEYCTYSEVPGLNVGNCSDSNGADSQLIAKETDSLQIEVVSFVEFAATLNGSSHNVPECSVLLDALEQCACNPEIVSLLAKSLLCILQLSAEKTVSSFKTLDAVPRVLKVACIQAQESRRRGNISSYVESNNLPAVPPQNYEKSNSPDTAQSCYKSMETSVELFAEFFSVTDDAKYLVLHSSTCIDSLFDLFWEEGLRNRVLAYILNLMKIIPFSEEDQKAKLYICSNYLETFTHVKEREKKFAELSVDLLVGMRDMLLTDQLYYQALFRDGECFLHIVSLLNGNPDDANSEKLVLNVLQTLTFLLAGNDASKAAFRALVGKGYQTLQSLLLDFCQQWPTEELLNALLDMLVDGKFDLKSGPVIKNEDVILLYLRVLQKSSDSLQHYGLGVFLQLQRDSISNRASCVRAGMLNFLLDWFSQEDNDSVFLKIGQLIQVTGGHSISGKDIRKIFALLRSEKVGNRHQSSSLLLASILSMLNEKGPTAFFDLNGSDSILDLSESGMLSRFTALYSLKSPMSMSIVLDCGGLFEGKAFFILENMWLLAEGFTVKVLASWDVYMVD</sequence>
<gene>
    <name evidence="2" type="ORF">ILEXP_LOCUS57077</name>
</gene>
<dbReference type="EMBL" id="CAUOFW020009613">
    <property type="protein sequence ID" value="CAK9186584.1"/>
    <property type="molecule type" value="Genomic_DNA"/>
</dbReference>
<evidence type="ECO:0000313" key="2">
    <source>
        <dbReference type="EMBL" id="CAK9186584.1"/>
    </source>
</evidence>
<dbReference type="InterPro" id="IPR046852">
    <property type="entry name" value="Neurobeachin_a-sol"/>
</dbReference>
<dbReference type="AlphaFoldDB" id="A0ABC8UZZ7"/>